<name>A0ABR1YV46_9PEZI</name>
<dbReference type="Proteomes" id="UP001492380">
    <property type="component" value="Unassembled WGS sequence"/>
</dbReference>
<gene>
    <name evidence="2" type="ORF">HDK90DRAFT_170869</name>
</gene>
<sequence>MGAPALFACVWRVAVQPPTFGCGLWVQLLCRLLLLLHLLSVPFLFDIARPSPRHMHADTDRSTRFGQSRQDLSQLTKGSLAFQASDQVAGPLEVPQRRFRNATLSLCGRDLKQCRF</sequence>
<accession>A0ABR1YV46</accession>
<evidence type="ECO:0008006" key="4">
    <source>
        <dbReference type="Google" id="ProtNLM"/>
    </source>
</evidence>
<dbReference type="EMBL" id="JBBWRZ010000003">
    <property type="protein sequence ID" value="KAK8240049.1"/>
    <property type="molecule type" value="Genomic_DNA"/>
</dbReference>
<proteinExistence type="predicted"/>
<comment type="caution">
    <text evidence="2">The sequence shown here is derived from an EMBL/GenBank/DDBJ whole genome shotgun (WGS) entry which is preliminary data.</text>
</comment>
<protein>
    <recommendedName>
        <fullName evidence="4">Secreted protein</fullName>
    </recommendedName>
</protein>
<keyword evidence="1" id="KW-0472">Membrane</keyword>
<feature type="transmembrane region" description="Helical" evidence="1">
    <location>
        <begin position="25"/>
        <end position="45"/>
    </location>
</feature>
<keyword evidence="1" id="KW-0812">Transmembrane</keyword>
<evidence type="ECO:0000256" key="1">
    <source>
        <dbReference type="SAM" id="Phobius"/>
    </source>
</evidence>
<evidence type="ECO:0000313" key="2">
    <source>
        <dbReference type="EMBL" id="KAK8240049.1"/>
    </source>
</evidence>
<organism evidence="2 3">
    <name type="scientific">Phyllosticta capitalensis</name>
    <dbReference type="NCBI Taxonomy" id="121624"/>
    <lineage>
        <taxon>Eukaryota</taxon>
        <taxon>Fungi</taxon>
        <taxon>Dikarya</taxon>
        <taxon>Ascomycota</taxon>
        <taxon>Pezizomycotina</taxon>
        <taxon>Dothideomycetes</taxon>
        <taxon>Dothideomycetes incertae sedis</taxon>
        <taxon>Botryosphaeriales</taxon>
        <taxon>Phyllostictaceae</taxon>
        <taxon>Phyllosticta</taxon>
    </lineage>
</organism>
<evidence type="ECO:0000313" key="3">
    <source>
        <dbReference type="Proteomes" id="UP001492380"/>
    </source>
</evidence>
<reference evidence="2 3" key="1">
    <citation type="submission" date="2024-04" db="EMBL/GenBank/DDBJ databases">
        <title>Phyllosticta paracitricarpa is synonymous to the EU quarantine fungus P. citricarpa based on phylogenomic analyses.</title>
        <authorList>
            <consortium name="Lawrence Berkeley National Laboratory"/>
            <person name="Van Ingen-Buijs V.A."/>
            <person name="Van Westerhoven A.C."/>
            <person name="Haridas S."/>
            <person name="Skiadas P."/>
            <person name="Martin F."/>
            <person name="Groenewald J.Z."/>
            <person name="Crous P.W."/>
            <person name="Seidl M.F."/>
        </authorList>
    </citation>
    <scope>NUCLEOTIDE SEQUENCE [LARGE SCALE GENOMIC DNA]</scope>
    <source>
        <strain evidence="2 3">CBS 123374</strain>
    </source>
</reference>
<keyword evidence="1" id="KW-1133">Transmembrane helix</keyword>
<keyword evidence="3" id="KW-1185">Reference proteome</keyword>